<name>A0A4Q1DAS8_9BACT</name>
<gene>
    <name evidence="2" type="ORF">ESB13_06870</name>
</gene>
<feature type="chain" id="PRO_5020501136" description="YD repeat-containing protein" evidence="1">
    <location>
        <begin position="30"/>
        <end position="1307"/>
    </location>
</feature>
<keyword evidence="3" id="KW-1185">Reference proteome</keyword>
<evidence type="ECO:0000313" key="2">
    <source>
        <dbReference type="EMBL" id="RXK86522.1"/>
    </source>
</evidence>
<evidence type="ECO:0000256" key="1">
    <source>
        <dbReference type="SAM" id="SignalP"/>
    </source>
</evidence>
<protein>
    <recommendedName>
        <fullName evidence="4">YD repeat-containing protein</fullName>
    </recommendedName>
</protein>
<comment type="caution">
    <text evidence="2">The sequence shown here is derived from an EMBL/GenBank/DDBJ whole genome shotgun (WGS) entry which is preliminary data.</text>
</comment>
<sequence length="1307" mass="145542">MFPVKRFIIMAVLCSAWFAAFSQYSIAFAPPSNGQSKDFVPASPTASSLGVFGQVPIGNYTGIPQVSVPLYNLVYKDLQVPISLSYHSASGIRPDNYPGLVGLGWGISSGGSITRVVRSIPDNEPVTSPDPTVPFLNSPTSEDIWSSDSMLTRHQRWGFFVQGDFPAPDEYYFNFNGYSGKFFINYDSVFKIQSSQGGYLSVKAEFAEYKRFVMPHLPQIPDLKITVPPNDTILKQRILYAFTITDEKGIKYRFGGTDSSIELSRPGHNFGTFDMLMMQNLIIPTTWNLSSIESPNNYKITFNYKRGIVVTKVGFSNLQRWIWSGNASALEPDLGTTHQQIGIEKSTLVNVNVLTSIVTPRDSVVFTTSPASAQLQYPRDLYLDSMAYYFHKDFNDHSGLDPYVPVNENMFIWYPDINYAYTQDMIPDKLDRIRVLDKNNKMTKDIRFNYTNNTFERLKLLSVSIGPQVYQFEYNPLKLPPYLSGKTDHYGYYNGREPYKAPLYNADANLLYQSKEPDTAFVRAEILEKLIYPTGGYTVFEYEPNYYSVKVNTWPFTTTALTQNLLTSGVRIKRISSYDAPGKVASEKRYSYVKDYAAGGTLSSGVLAYSPVYSETFSNIPVSAPLRYSGDPRFNGLLSLEHWSVNPIFPMSATRGNPITYSEVAEINADNSFIVYKYKNYDNGYHDIVPVNQKSDNTSIKEFWKEDEGSSLSLERGQPLSEDYYNASNSRVKRVEYQYNDDPARFDNHIRTLMLTLNNMPFKSRRVTASYLYTYFPFLKKTISTEYYGIDSSVITTTSLYDNLFRTMKETVHTTSTGEEKKTTVSYAHDKTIFPYDTMVRRGMVGIPVEVTQYTGGVQLSRQITNYVQGLAQDPALILPGTVELQYRNRAAETRARNYLYNKKGNLLCESAEKGIKTCYVWSYGNSRVIAKIAGADYATVEAALGGSQAVEDFAAYVPVNDNEVRFFTDLLRQEAALEAAFITTYTYSPYGGVSSESDASGKTTYYDYDQAGRLSLIRDHNKYVLKKICYDYSGRPVDCDSGRLYSQQVTLGRALTKSAICSGDPFQIANIPAYKSSLWASLGLPVPIDQAGSAAGVEADTLLPSGFYADADLTTPLPDGYYKDSGPFSAGSYIYIVNGKTLYENGCGMPDPLALKYAGVTTPSGTVCSNSLLPTVYTFPASSIASGAGLYANYSQTMPVRDGWYAMDNEYFKVENGIIQAINTCAAAQPVNSVTLERGFNSAGVCSFATLSLAAYYQGSLGIGTVLYGDPGLATITPARYYRISSLGIYVEVNASGMIVQMGICQ</sequence>
<feature type="signal peptide" evidence="1">
    <location>
        <begin position="1"/>
        <end position="29"/>
    </location>
</feature>
<dbReference type="RefSeq" id="WP_129002271.1">
    <property type="nucleotide sequence ID" value="NZ_SDHZ01000001.1"/>
</dbReference>
<reference evidence="2 3" key="1">
    <citation type="submission" date="2019-01" db="EMBL/GenBank/DDBJ databases">
        <title>Filimonas sp. strain TTM-71.</title>
        <authorList>
            <person name="Chen W.-M."/>
        </authorList>
    </citation>
    <scope>NUCLEOTIDE SEQUENCE [LARGE SCALE GENOMIC DNA]</scope>
    <source>
        <strain evidence="2 3">TTM-71</strain>
    </source>
</reference>
<evidence type="ECO:0008006" key="4">
    <source>
        <dbReference type="Google" id="ProtNLM"/>
    </source>
</evidence>
<dbReference type="Proteomes" id="UP000290545">
    <property type="component" value="Unassembled WGS sequence"/>
</dbReference>
<dbReference type="OrthoDB" id="680656at2"/>
<evidence type="ECO:0000313" key="3">
    <source>
        <dbReference type="Proteomes" id="UP000290545"/>
    </source>
</evidence>
<dbReference type="Gene3D" id="2.180.10.10">
    <property type="entry name" value="RHS repeat-associated core"/>
    <property type="match status" value="1"/>
</dbReference>
<proteinExistence type="predicted"/>
<organism evidence="2 3">
    <name type="scientific">Filimonas effusa</name>
    <dbReference type="NCBI Taxonomy" id="2508721"/>
    <lineage>
        <taxon>Bacteria</taxon>
        <taxon>Pseudomonadati</taxon>
        <taxon>Bacteroidota</taxon>
        <taxon>Chitinophagia</taxon>
        <taxon>Chitinophagales</taxon>
        <taxon>Chitinophagaceae</taxon>
        <taxon>Filimonas</taxon>
    </lineage>
</organism>
<dbReference type="EMBL" id="SDHZ01000001">
    <property type="protein sequence ID" value="RXK86522.1"/>
    <property type="molecule type" value="Genomic_DNA"/>
</dbReference>
<keyword evidence="1" id="KW-0732">Signal</keyword>
<accession>A0A4Q1DAS8</accession>